<evidence type="ECO:0000256" key="8">
    <source>
        <dbReference type="ARBA" id="ARBA00023002"/>
    </source>
</evidence>
<evidence type="ECO:0000256" key="3">
    <source>
        <dbReference type="ARBA" id="ARBA00010617"/>
    </source>
</evidence>
<feature type="binding site" description="axial binding residue" evidence="11">
    <location>
        <position position="437"/>
    </location>
    <ligand>
        <name>heme</name>
        <dbReference type="ChEBI" id="CHEBI:30413"/>
    </ligand>
    <ligandPart>
        <name>Fe</name>
        <dbReference type="ChEBI" id="CHEBI:18248"/>
    </ligandPart>
</feature>
<reference evidence="14" key="2">
    <citation type="submission" date="2025-08" db="UniProtKB">
        <authorList>
            <consortium name="RefSeq"/>
        </authorList>
    </citation>
    <scope>IDENTIFICATION</scope>
    <source>
        <tissue evidence="14">Young leaves</tissue>
    </source>
</reference>
<name>A0A8B8KW38_ABRPR</name>
<dbReference type="InterPro" id="IPR017972">
    <property type="entry name" value="Cyt_P450_CS"/>
</dbReference>
<dbReference type="OrthoDB" id="1470350at2759"/>
<reference evidence="13" key="1">
    <citation type="journal article" date="2019" name="Toxins">
        <title>Detection of Abrin-Like and Prepropulchellin-Like Toxin Genes and Transcripts Using Whole Genome Sequencing and Full-Length Transcript Sequencing of Abrus precatorius.</title>
        <authorList>
            <person name="Hovde B.T."/>
            <person name="Daligault H.E."/>
            <person name="Hanschen E.R."/>
            <person name="Kunde Y.A."/>
            <person name="Johnson M.B."/>
            <person name="Starkenburg S.R."/>
            <person name="Johnson S.L."/>
        </authorList>
    </citation>
    <scope>NUCLEOTIDE SEQUENCE [LARGE SCALE GENOMIC DNA]</scope>
</reference>
<keyword evidence="6 11" id="KW-0479">Metal-binding</keyword>
<evidence type="ECO:0000256" key="4">
    <source>
        <dbReference type="ARBA" id="ARBA00022617"/>
    </source>
</evidence>
<dbReference type="GO" id="GO:0016125">
    <property type="term" value="P:sterol metabolic process"/>
    <property type="evidence" value="ECO:0007669"/>
    <property type="project" value="TreeGrafter"/>
</dbReference>
<keyword evidence="7" id="KW-1133">Transmembrane helix</keyword>
<gene>
    <name evidence="14" type="primary">LOC113858948</name>
</gene>
<keyword evidence="5" id="KW-0812">Transmembrane</keyword>
<keyword evidence="10" id="KW-0472">Membrane</keyword>
<keyword evidence="12" id="KW-0503">Monooxygenase</keyword>
<dbReference type="KEGG" id="aprc:113858948"/>
<keyword evidence="8 12" id="KW-0560">Oxidoreductase</keyword>
<evidence type="ECO:0000256" key="12">
    <source>
        <dbReference type="RuleBase" id="RU000461"/>
    </source>
</evidence>
<dbReference type="Proteomes" id="UP000694853">
    <property type="component" value="Unplaced"/>
</dbReference>
<dbReference type="GO" id="GO:0005783">
    <property type="term" value="C:endoplasmic reticulum"/>
    <property type="evidence" value="ECO:0007669"/>
    <property type="project" value="TreeGrafter"/>
</dbReference>
<dbReference type="PROSITE" id="PS00086">
    <property type="entry name" value="CYTOCHROME_P450"/>
    <property type="match status" value="1"/>
</dbReference>
<dbReference type="CDD" id="cd11043">
    <property type="entry name" value="CYP90-like"/>
    <property type="match status" value="1"/>
</dbReference>
<keyword evidence="13" id="KW-1185">Reference proteome</keyword>
<dbReference type="GO" id="GO:0020037">
    <property type="term" value="F:heme binding"/>
    <property type="evidence" value="ECO:0007669"/>
    <property type="project" value="InterPro"/>
</dbReference>
<dbReference type="RefSeq" id="XP_027347558.1">
    <property type="nucleotide sequence ID" value="XM_027491757.1"/>
</dbReference>
<evidence type="ECO:0000313" key="14">
    <source>
        <dbReference type="RefSeq" id="XP_027347558.1"/>
    </source>
</evidence>
<evidence type="ECO:0000256" key="10">
    <source>
        <dbReference type="ARBA" id="ARBA00023136"/>
    </source>
</evidence>
<organism evidence="13 14">
    <name type="scientific">Abrus precatorius</name>
    <name type="common">Indian licorice</name>
    <name type="synonym">Glycine abrus</name>
    <dbReference type="NCBI Taxonomy" id="3816"/>
    <lineage>
        <taxon>Eukaryota</taxon>
        <taxon>Viridiplantae</taxon>
        <taxon>Streptophyta</taxon>
        <taxon>Embryophyta</taxon>
        <taxon>Tracheophyta</taxon>
        <taxon>Spermatophyta</taxon>
        <taxon>Magnoliopsida</taxon>
        <taxon>eudicotyledons</taxon>
        <taxon>Gunneridae</taxon>
        <taxon>Pentapetalae</taxon>
        <taxon>rosids</taxon>
        <taxon>fabids</taxon>
        <taxon>Fabales</taxon>
        <taxon>Fabaceae</taxon>
        <taxon>Papilionoideae</taxon>
        <taxon>50 kb inversion clade</taxon>
        <taxon>NPAAA clade</taxon>
        <taxon>indigoferoid/millettioid clade</taxon>
        <taxon>Abreae</taxon>
        <taxon>Abrus</taxon>
    </lineage>
</organism>
<evidence type="ECO:0000256" key="2">
    <source>
        <dbReference type="ARBA" id="ARBA00004167"/>
    </source>
</evidence>
<evidence type="ECO:0000256" key="9">
    <source>
        <dbReference type="ARBA" id="ARBA00023004"/>
    </source>
</evidence>
<dbReference type="SUPFAM" id="SSF48264">
    <property type="entry name" value="Cytochrome P450"/>
    <property type="match status" value="1"/>
</dbReference>
<dbReference type="Gene3D" id="1.10.630.10">
    <property type="entry name" value="Cytochrome P450"/>
    <property type="match status" value="1"/>
</dbReference>
<dbReference type="AlphaFoldDB" id="A0A8B8KW38"/>
<evidence type="ECO:0000256" key="11">
    <source>
        <dbReference type="PIRSR" id="PIRSR602401-1"/>
    </source>
</evidence>
<keyword evidence="9 11" id="KW-0408">Iron</keyword>
<proteinExistence type="inferred from homology"/>
<accession>A0A8B8KW38</accession>
<evidence type="ECO:0000256" key="1">
    <source>
        <dbReference type="ARBA" id="ARBA00001971"/>
    </source>
</evidence>
<evidence type="ECO:0000256" key="5">
    <source>
        <dbReference type="ARBA" id="ARBA00022692"/>
    </source>
</evidence>
<evidence type="ECO:0000256" key="6">
    <source>
        <dbReference type="ARBA" id="ARBA00022723"/>
    </source>
</evidence>
<comment type="subcellular location">
    <subcellularLocation>
        <location evidence="2">Membrane</location>
        <topology evidence="2">Single-pass membrane protein</topology>
    </subcellularLocation>
</comment>
<dbReference type="GO" id="GO:0005506">
    <property type="term" value="F:iron ion binding"/>
    <property type="evidence" value="ECO:0007669"/>
    <property type="project" value="InterPro"/>
</dbReference>
<comment type="similarity">
    <text evidence="3 12">Belongs to the cytochrome P450 family.</text>
</comment>
<dbReference type="PANTHER" id="PTHR24286:SF199">
    <property type="entry name" value="CYTOCHROME P450 88D6"/>
    <property type="match status" value="1"/>
</dbReference>
<dbReference type="GO" id="GO:0016020">
    <property type="term" value="C:membrane"/>
    <property type="evidence" value="ECO:0007669"/>
    <property type="project" value="UniProtKB-SubCell"/>
</dbReference>
<dbReference type="PANTHER" id="PTHR24286">
    <property type="entry name" value="CYTOCHROME P450 26"/>
    <property type="match status" value="1"/>
</dbReference>
<dbReference type="GeneID" id="113858948"/>
<dbReference type="InterPro" id="IPR002401">
    <property type="entry name" value="Cyt_P450_E_grp-I"/>
</dbReference>
<dbReference type="GO" id="GO:0010268">
    <property type="term" value="P:brassinosteroid homeostasis"/>
    <property type="evidence" value="ECO:0007669"/>
    <property type="project" value="TreeGrafter"/>
</dbReference>
<sequence>MELHWVWMSLATLFTSYVFVKKIVRRLNEWYYDLTLRNKQHPLPPGDMGWPIIGNLLAFAKDYSSGHPDLLLNNLVSKYGATGIYKTHLFGKPSIIVCAPDMCKRVLTDDESFRFGYPSSSSKLARSRALNEVSSAEHRRFRRLVTAPIVGHNMLAVYIQHIEEIVINSLEEMSSMKHPFAIMKELKRISTHVIVHIFLGSRNQHIFTKIGDLFTDISKAMFSVPINVPGFSFHKALKARERLANIVQSVVDERKMMIKNGEIGGQKDLIDILLHVNGQNGEKLEDEDIIDLLIVFLFAGGESTAAGMMMTIAYLTQHPHILKKAKDEQEEIMKARPSSQKQLTLKEIKQMVYLSQVIDEMLRRANPVFSIFREAAVDVNINGYIIPKGWKVLVWIRAVHMDPENFPNPQEFNPSRWDDCKGKAGNFLPFGAGSKLCPGSDLTKLEISIFMHYFLLNYKVELMNPQNYLTYFPAPKLINNCLAKVIKISCA</sequence>
<protein>
    <submittedName>
        <fullName evidence="14">Beta-amyrin 11-oxidase-like</fullName>
    </submittedName>
</protein>
<comment type="cofactor">
    <cofactor evidence="1 11">
        <name>heme</name>
        <dbReference type="ChEBI" id="CHEBI:30413"/>
    </cofactor>
</comment>
<dbReference type="InterPro" id="IPR036396">
    <property type="entry name" value="Cyt_P450_sf"/>
</dbReference>
<dbReference type="GO" id="GO:0051777">
    <property type="term" value="F:ent-kaurenoic acid monooxygenase activity"/>
    <property type="evidence" value="ECO:0007669"/>
    <property type="project" value="TreeGrafter"/>
</dbReference>
<dbReference type="PRINTS" id="PR00385">
    <property type="entry name" value="P450"/>
</dbReference>
<keyword evidence="4 11" id="KW-0349">Heme</keyword>
<dbReference type="GO" id="GO:0016132">
    <property type="term" value="P:brassinosteroid biosynthetic process"/>
    <property type="evidence" value="ECO:0007669"/>
    <property type="project" value="TreeGrafter"/>
</dbReference>
<evidence type="ECO:0000313" key="13">
    <source>
        <dbReference type="Proteomes" id="UP000694853"/>
    </source>
</evidence>
<evidence type="ECO:0000256" key="7">
    <source>
        <dbReference type="ARBA" id="ARBA00022989"/>
    </source>
</evidence>
<dbReference type="Pfam" id="PF00067">
    <property type="entry name" value="p450"/>
    <property type="match status" value="1"/>
</dbReference>
<dbReference type="InterPro" id="IPR001128">
    <property type="entry name" value="Cyt_P450"/>
</dbReference>
<dbReference type="PRINTS" id="PR00463">
    <property type="entry name" value="EP450I"/>
</dbReference>